<dbReference type="EMBL" id="BMUE01000007">
    <property type="protein sequence ID" value="GGW56306.1"/>
    <property type="molecule type" value="Genomic_DNA"/>
</dbReference>
<evidence type="ECO:0000313" key="3">
    <source>
        <dbReference type="Proteomes" id="UP000620224"/>
    </source>
</evidence>
<accession>A0A918MSS5</accession>
<organism evidence="2 3">
    <name type="scientific">Streptomyces lucensis JCM 4490</name>
    <dbReference type="NCBI Taxonomy" id="1306176"/>
    <lineage>
        <taxon>Bacteria</taxon>
        <taxon>Bacillati</taxon>
        <taxon>Actinomycetota</taxon>
        <taxon>Actinomycetes</taxon>
        <taxon>Kitasatosporales</taxon>
        <taxon>Streptomycetaceae</taxon>
        <taxon>Streptomyces</taxon>
    </lineage>
</organism>
<sequence>MWRYGDLELPAASGRLLLRGPSGTGKTTALEALWPYLLDLNGSKLAAGKARPTTLKLLMSEGAPAKGRRYGYLWLTFAAPAGEPAPNTPEAEADDDAVSFGVRLQYSPSSTPPSGSSPSPCPVGR</sequence>
<feature type="region of interest" description="Disordered" evidence="1">
    <location>
        <begin position="83"/>
        <end position="125"/>
    </location>
</feature>
<evidence type="ECO:0000256" key="1">
    <source>
        <dbReference type="SAM" id="MobiDB-lite"/>
    </source>
</evidence>
<feature type="compositionally biased region" description="Low complexity" evidence="1">
    <location>
        <begin position="107"/>
        <end position="118"/>
    </location>
</feature>
<dbReference type="InterPro" id="IPR027417">
    <property type="entry name" value="P-loop_NTPase"/>
</dbReference>
<name>A0A918MSS5_9ACTN</name>
<dbReference type="RefSeq" id="WP_229816106.1">
    <property type="nucleotide sequence ID" value="NZ_BMUE01000007.1"/>
</dbReference>
<protein>
    <submittedName>
        <fullName evidence="2">Uncharacterized protein</fullName>
    </submittedName>
</protein>
<dbReference type="SUPFAM" id="SSF52540">
    <property type="entry name" value="P-loop containing nucleoside triphosphate hydrolases"/>
    <property type="match status" value="1"/>
</dbReference>
<dbReference type="AlphaFoldDB" id="A0A918MSS5"/>
<proteinExistence type="predicted"/>
<reference evidence="2" key="2">
    <citation type="submission" date="2020-09" db="EMBL/GenBank/DDBJ databases">
        <authorList>
            <person name="Sun Q."/>
            <person name="Ohkuma M."/>
        </authorList>
    </citation>
    <scope>NUCLEOTIDE SEQUENCE</scope>
    <source>
        <strain evidence="2">JCM 4490</strain>
    </source>
</reference>
<comment type="caution">
    <text evidence="2">The sequence shown here is derived from an EMBL/GenBank/DDBJ whole genome shotgun (WGS) entry which is preliminary data.</text>
</comment>
<gene>
    <name evidence="2" type="ORF">GCM10010503_36790</name>
</gene>
<keyword evidence="3" id="KW-1185">Reference proteome</keyword>
<dbReference type="Proteomes" id="UP000620224">
    <property type="component" value="Unassembled WGS sequence"/>
</dbReference>
<reference evidence="2" key="1">
    <citation type="journal article" date="2014" name="Int. J. Syst. Evol. Microbiol.">
        <title>Complete genome sequence of Corynebacterium casei LMG S-19264T (=DSM 44701T), isolated from a smear-ripened cheese.</title>
        <authorList>
            <consortium name="US DOE Joint Genome Institute (JGI-PGF)"/>
            <person name="Walter F."/>
            <person name="Albersmeier A."/>
            <person name="Kalinowski J."/>
            <person name="Ruckert C."/>
        </authorList>
    </citation>
    <scope>NUCLEOTIDE SEQUENCE</scope>
    <source>
        <strain evidence="2">JCM 4490</strain>
    </source>
</reference>
<evidence type="ECO:0000313" key="2">
    <source>
        <dbReference type="EMBL" id="GGW56306.1"/>
    </source>
</evidence>